<accession>A0A2P2NHQ9</accession>
<evidence type="ECO:0000313" key="2">
    <source>
        <dbReference type="EMBL" id="MBX42032.1"/>
    </source>
</evidence>
<feature type="region of interest" description="Disordered" evidence="1">
    <location>
        <begin position="77"/>
        <end position="97"/>
    </location>
</feature>
<feature type="compositionally biased region" description="Basic and acidic residues" evidence="1">
    <location>
        <begin position="79"/>
        <end position="97"/>
    </location>
</feature>
<dbReference type="AlphaFoldDB" id="A0A2P2NHQ9"/>
<evidence type="ECO:0000256" key="1">
    <source>
        <dbReference type="SAM" id="MobiDB-lite"/>
    </source>
</evidence>
<proteinExistence type="predicted"/>
<dbReference type="EMBL" id="GGEC01061548">
    <property type="protein sequence ID" value="MBX42032.1"/>
    <property type="molecule type" value="Transcribed_RNA"/>
</dbReference>
<name>A0A2P2NHQ9_RHIMU</name>
<organism evidence="2">
    <name type="scientific">Rhizophora mucronata</name>
    <name type="common">Asiatic mangrove</name>
    <dbReference type="NCBI Taxonomy" id="61149"/>
    <lineage>
        <taxon>Eukaryota</taxon>
        <taxon>Viridiplantae</taxon>
        <taxon>Streptophyta</taxon>
        <taxon>Embryophyta</taxon>
        <taxon>Tracheophyta</taxon>
        <taxon>Spermatophyta</taxon>
        <taxon>Magnoliopsida</taxon>
        <taxon>eudicotyledons</taxon>
        <taxon>Gunneridae</taxon>
        <taxon>Pentapetalae</taxon>
        <taxon>rosids</taxon>
        <taxon>fabids</taxon>
        <taxon>Malpighiales</taxon>
        <taxon>Rhizophoraceae</taxon>
        <taxon>Rhizophora</taxon>
    </lineage>
</organism>
<protein>
    <submittedName>
        <fullName evidence="2">Uncharacterized protein</fullName>
    </submittedName>
</protein>
<reference evidence="2" key="1">
    <citation type="submission" date="2018-02" db="EMBL/GenBank/DDBJ databases">
        <title>Rhizophora mucronata_Transcriptome.</title>
        <authorList>
            <person name="Meera S.P."/>
            <person name="Sreeshan A."/>
            <person name="Augustine A."/>
        </authorList>
    </citation>
    <scope>NUCLEOTIDE SEQUENCE</scope>
    <source>
        <tissue evidence="2">Leaf</tissue>
    </source>
</reference>
<sequence length="97" mass="11392">MVHTKEIAMVFLIRQIEADRTSSRHQGLNLLANEILCSYLDWNQSFDRGSEWSNLTFLESIPASTADGYNQLRFQSHQYRNDKHPIKSHKCSRDQHE</sequence>